<evidence type="ECO:0000313" key="2">
    <source>
        <dbReference type="Proteomes" id="UP001194468"/>
    </source>
</evidence>
<sequence length="156" mass="17780">MREFCCTTDLVQDKYQTLTACTQYLFETIIARGSTTHAFQRSDPIYFVSHPEGLGSVQQGFLHGLRSRYRVIGRVSYRALVFLNIMGNSPEWPDGNRDLHPWARSSTKICVCWLLFQCAGHTKEDRSSIIPTSVLPYCHTHRTPLTLPLFADIISV</sequence>
<reference evidence="1" key="2">
    <citation type="journal article" date="2020" name="Nat. Commun.">
        <title>Large-scale genome sequencing of mycorrhizal fungi provides insights into the early evolution of symbiotic traits.</title>
        <authorList>
            <person name="Miyauchi S."/>
            <person name="Kiss E."/>
            <person name="Kuo A."/>
            <person name="Drula E."/>
            <person name="Kohler A."/>
            <person name="Sanchez-Garcia M."/>
            <person name="Morin E."/>
            <person name="Andreopoulos B."/>
            <person name="Barry K.W."/>
            <person name="Bonito G."/>
            <person name="Buee M."/>
            <person name="Carver A."/>
            <person name="Chen C."/>
            <person name="Cichocki N."/>
            <person name="Clum A."/>
            <person name="Culley D."/>
            <person name="Crous P.W."/>
            <person name="Fauchery L."/>
            <person name="Girlanda M."/>
            <person name="Hayes R.D."/>
            <person name="Keri Z."/>
            <person name="LaButti K."/>
            <person name="Lipzen A."/>
            <person name="Lombard V."/>
            <person name="Magnuson J."/>
            <person name="Maillard F."/>
            <person name="Murat C."/>
            <person name="Nolan M."/>
            <person name="Ohm R.A."/>
            <person name="Pangilinan J."/>
            <person name="Pereira M.F."/>
            <person name="Perotto S."/>
            <person name="Peter M."/>
            <person name="Pfister S."/>
            <person name="Riley R."/>
            <person name="Sitrit Y."/>
            <person name="Stielow J.B."/>
            <person name="Szollosi G."/>
            <person name="Zifcakova L."/>
            <person name="Stursova M."/>
            <person name="Spatafora J.W."/>
            <person name="Tedersoo L."/>
            <person name="Vaario L.M."/>
            <person name="Yamada A."/>
            <person name="Yan M."/>
            <person name="Wang P."/>
            <person name="Xu J."/>
            <person name="Bruns T."/>
            <person name="Baldrian P."/>
            <person name="Vilgalys R."/>
            <person name="Dunand C."/>
            <person name="Henrissat B."/>
            <person name="Grigoriev I.V."/>
            <person name="Hibbett D."/>
            <person name="Nagy L.G."/>
            <person name="Martin F.M."/>
        </authorList>
    </citation>
    <scope>NUCLEOTIDE SEQUENCE</scope>
    <source>
        <strain evidence="1">BED1</strain>
    </source>
</reference>
<name>A0AAD4BZ89_BOLED</name>
<dbReference type="Proteomes" id="UP001194468">
    <property type="component" value="Unassembled WGS sequence"/>
</dbReference>
<reference evidence="1" key="1">
    <citation type="submission" date="2019-10" db="EMBL/GenBank/DDBJ databases">
        <authorList>
            <consortium name="DOE Joint Genome Institute"/>
            <person name="Kuo A."/>
            <person name="Miyauchi S."/>
            <person name="Kiss E."/>
            <person name="Drula E."/>
            <person name="Kohler A."/>
            <person name="Sanchez-Garcia M."/>
            <person name="Andreopoulos B."/>
            <person name="Barry K.W."/>
            <person name="Bonito G."/>
            <person name="Buee M."/>
            <person name="Carver A."/>
            <person name="Chen C."/>
            <person name="Cichocki N."/>
            <person name="Clum A."/>
            <person name="Culley D."/>
            <person name="Crous P.W."/>
            <person name="Fauchery L."/>
            <person name="Girlanda M."/>
            <person name="Hayes R."/>
            <person name="Keri Z."/>
            <person name="LaButti K."/>
            <person name="Lipzen A."/>
            <person name="Lombard V."/>
            <person name="Magnuson J."/>
            <person name="Maillard F."/>
            <person name="Morin E."/>
            <person name="Murat C."/>
            <person name="Nolan M."/>
            <person name="Ohm R."/>
            <person name="Pangilinan J."/>
            <person name="Pereira M."/>
            <person name="Perotto S."/>
            <person name="Peter M."/>
            <person name="Riley R."/>
            <person name="Sitrit Y."/>
            <person name="Stielow B."/>
            <person name="Szollosi G."/>
            <person name="Zifcakova L."/>
            <person name="Stursova M."/>
            <person name="Spatafora J.W."/>
            <person name="Tedersoo L."/>
            <person name="Vaario L.-M."/>
            <person name="Yamada A."/>
            <person name="Yan M."/>
            <person name="Wang P."/>
            <person name="Xu J."/>
            <person name="Bruns T."/>
            <person name="Baldrian P."/>
            <person name="Vilgalys R."/>
            <person name="Henrissat B."/>
            <person name="Grigoriev I.V."/>
            <person name="Hibbett D."/>
            <person name="Nagy L.G."/>
            <person name="Martin F.M."/>
        </authorList>
    </citation>
    <scope>NUCLEOTIDE SEQUENCE</scope>
    <source>
        <strain evidence="1">BED1</strain>
    </source>
</reference>
<comment type="caution">
    <text evidence="1">The sequence shown here is derived from an EMBL/GenBank/DDBJ whole genome shotgun (WGS) entry which is preliminary data.</text>
</comment>
<dbReference type="AlphaFoldDB" id="A0AAD4BZ89"/>
<accession>A0AAD4BZ89</accession>
<gene>
    <name evidence="1" type="ORF">L210DRAFT_673852</name>
</gene>
<proteinExistence type="predicted"/>
<organism evidence="1 2">
    <name type="scientific">Boletus edulis BED1</name>
    <dbReference type="NCBI Taxonomy" id="1328754"/>
    <lineage>
        <taxon>Eukaryota</taxon>
        <taxon>Fungi</taxon>
        <taxon>Dikarya</taxon>
        <taxon>Basidiomycota</taxon>
        <taxon>Agaricomycotina</taxon>
        <taxon>Agaricomycetes</taxon>
        <taxon>Agaricomycetidae</taxon>
        <taxon>Boletales</taxon>
        <taxon>Boletineae</taxon>
        <taxon>Boletaceae</taxon>
        <taxon>Boletoideae</taxon>
        <taxon>Boletus</taxon>
    </lineage>
</organism>
<dbReference type="EMBL" id="WHUW01000008">
    <property type="protein sequence ID" value="KAF8443273.1"/>
    <property type="molecule type" value="Genomic_DNA"/>
</dbReference>
<protein>
    <submittedName>
        <fullName evidence="1">Uncharacterized protein</fullName>
    </submittedName>
</protein>
<evidence type="ECO:0000313" key="1">
    <source>
        <dbReference type="EMBL" id="KAF8443273.1"/>
    </source>
</evidence>
<keyword evidence="2" id="KW-1185">Reference proteome</keyword>